<accession>A0A9P6UC11</accession>
<dbReference type="GO" id="GO:0043529">
    <property type="term" value="C:GET complex"/>
    <property type="evidence" value="ECO:0007669"/>
    <property type="project" value="InterPro"/>
</dbReference>
<dbReference type="Pfam" id="PF04420">
    <property type="entry name" value="CHD5"/>
    <property type="match status" value="1"/>
</dbReference>
<organism evidence="10 11">
    <name type="scientific">Actinomortierella ambigua</name>
    <dbReference type="NCBI Taxonomy" id="1343610"/>
    <lineage>
        <taxon>Eukaryota</taxon>
        <taxon>Fungi</taxon>
        <taxon>Fungi incertae sedis</taxon>
        <taxon>Mucoromycota</taxon>
        <taxon>Mortierellomycotina</taxon>
        <taxon>Mortierellomycetes</taxon>
        <taxon>Mortierellales</taxon>
        <taxon>Mortierellaceae</taxon>
        <taxon>Actinomortierella</taxon>
    </lineage>
</organism>
<protein>
    <submittedName>
        <fullName evidence="10">GET complex subunit get1</fullName>
    </submittedName>
</protein>
<dbReference type="InterPro" id="IPR028945">
    <property type="entry name" value="Get1"/>
</dbReference>
<evidence type="ECO:0000313" key="10">
    <source>
        <dbReference type="EMBL" id="KAG0268373.1"/>
    </source>
</evidence>
<evidence type="ECO:0000256" key="1">
    <source>
        <dbReference type="ARBA" id="ARBA00004477"/>
    </source>
</evidence>
<evidence type="ECO:0000256" key="9">
    <source>
        <dbReference type="SAM" id="Phobius"/>
    </source>
</evidence>
<evidence type="ECO:0000256" key="8">
    <source>
        <dbReference type="SAM" id="MobiDB-lite"/>
    </source>
</evidence>
<evidence type="ECO:0000256" key="5">
    <source>
        <dbReference type="ARBA" id="ARBA00022989"/>
    </source>
</evidence>
<name>A0A9P6UC11_9FUNG</name>
<keyword evidence="6 7" id="KW-0472">Membrane</keyword>
<dbReference type="GO" id="GO:0005789">
    <property type="term" value="C:endoplasmic reticulum membrane"/>
    <property type="evidence" value="ECO:0007669"/>
    <property type="project" value="UniProtKB-SubCell"/>
</dbReference>
<feature type="topological domain" description="Cytoplasmic" evidence="7">
    <location>
        <begin position="169"/>
        <end position="326"/>
    </location>
</feature>
<dbReference type="Proteomes" id="UP000807716">
    <property type="component" value="Unassembled WGS sequence"/>
</dbReference>
<dbReference type="GO" id="GO:0071816">
    <property type="term" value="P:tail-anchored membrane protein insertion into ER membrane"/>
    <property type="evidence" value="ECO:0007669"/>
    <property type="project" value="InterPro"/>
</dbReference>
<evidence type="ECO:0000256" key="7">
    <source>
        <dbReference type="HAMAP-Rule" id="MF_03113"/>
    </source>
</evidence>
<keyword evidence="7" id="KW-0813">Transport</keyword>
<gene>
    <name evidence="7 10" type="primary">GET1</name>
    <name evidence="10" type="ORF">DFQ27_006865</name>
</gene>
<dbReference type="HAMAP" id="MF_03113">
    <property type="entry name" value="Get1"/>
    <property type="match status" value="1"/>
</dbReference>
<evidence type="ECO:0000256" key="2">
    <source>
        <dbReference type="ARBA" id="ARBA00010799"/>
    </source>
</evidence>
<evidence type="ECO:0000313" key="11">
    <source>
        <dbReference type="Proteomes" id="UP000807716"/>
    </source>
</evidence>
<dbReference type="PANTHER" id="PTHR42650">
    <property type="entry name" value="TAIL-ANCHORED PROTEIN INSERTION RECEPTOR WRB"/>
    <property type="match status" value="1"/>
</dbReference>
<dbReference type="GO" id="GO:0043495">
    <property type="term" value="F:protein-membrane adaptor activity"/>
    <property type="evidence" value="ECO:0007669"/>
    <property type="project" value="TreeGrafter"/>
</dbReference>
<keyword evidence="5 7" id="KW-1133">Transmembrane helix</keyword>
<dbReference type="Gene3D" id="1.10.287.660">
    <property type="entry name" value="Helix hairpin bin"/>
    <property type="match status" value="1"/>
</dbReference>
<feature type="topological domain" description="Lumenal" evidence="7">
    <location>
        <begin position="1"/>
        <end position="3"/>
    </location>
</feature>
<dbReference type="AlphaFoldDB" id="A0A9P6UC11"/>
<comment type="caution">
    <text evidence="10">The sequence shown here is derived from an EMBL/GenBank/DDBJ whole genome shotgun (WGS) entry which is preliminary data.</text>
</comment>
<comment type="similarity">
    <text evidence="2 7">Belongs to the WRB/GET1 family.</text>
</comment>
<sequence>MQLAVVVLLVVWLAELVNLIGKAYFTAVAYHLYLNVMFKDKVAKQRLLKKEVLTLKNELGRTSSQDEFAKWAKLRRKMDGRVADLDKLTSDLHMTRASFELKFKGVLWFVTSGLQFILVFWYRRSPVFYLPYGWFGPAEFFLALPFSERGSVSISVWFFFCRKVVHLVASNLATFIPAVRALKPDQPPESNNPLSTFASMAQAASGLGGVGPGAPGGMDGMFNPFAAMAGGAGAGVDSLFGGMGAAGSPGAGMPAGADPMFGPGSPFAQMFGQALGSDMMSGASSPSGDRTPVSGSASPSARTSSARGSGNLSAERRRRTAASSTA</sequence>
<dbReference type="PANTHER" id="PTHR42650:SF1">
    <property type="entry name" value="GUIDED ENTRY OF TAIL-ANCHORED PROTEINS FACTOR 1"/>
    <property type="match status" value="1"/>
</dbReference>
<dbReference type="InterPro" id="IPR027538">
    <property type="entry name" value="Get1_fungi"/>
</dbReference>
<keyword evidence="3 7" id="KW-0812">Transmembrane</keyword>
<comment type="caution">
    <text evidence="7">Lacks conserved residue(s) required for the propagation of feature annotation.</text>
</comment>
<proteinExistence type="inferred from homology"/>
<feature type="compositionally biased region" description="Low complexity" evidence="8">
    <location>
        <begin position="294"/>
        <end position="310"/>
    </location>
</feature>
<evidence type="ECO:0000256" key="4">
    <source>
        <dbReference type="ARBA" id="ARBA00022824"/>
    </source>
</evidence>
<dbReference type="InterPro" id="IPR029012">
    <property type="entry name" value="Helix_hairpin_bin_sf"/>
</dbReference>
<keyword evidence="4 7" id="KW-0256">Endoplasmic reticulum</keyword>
<comment type="subcellular location">
    <subcellularLocation>
        <location evidence="1">Endoplasmic reticulum membrane</location>
        <topology evidence="1">Multi-pass membrane protein</topology>
    </subcellularLocation>
</comment>
<reference evidence="10" key="1">
    <citation type="journal article" date="2020" name="Fungal Divers.">
        <title>Resolving the Mortierellaceae phylogeny through synthesis of multi-gene phylogenetics and phylogenomics.</title>
        <authorList>
            <person name="Vandepol N."/>
            <person name="Liber J."/>
            <person name="Desiro A."/>
            <person name="Na H."/>
            <person name="Kennedy M."/>
            <person name="Barry K."/>
            <person name="Grigoriev I.V."/>
            <person name="Miller A.N."/>
            <person name="O'Donnell K."/>
            <person name="Stajich J.E."/>
            <person name="Bonito G."/>
        </authorList>
    </citation>
    <scope>NUCLEOTIDE SEQUENCE</scope>
    <source>
        <strain evidence="10">BC1065</strain>
    </source>
</reference>
<evidence type="ECO:0000256" key="3">
    <source>
        <dbReference type="ARBA" id="ARBA00022692"/>
    </source>
</evidence>
<evidence type="ECO:0000256" key="6">
    <source>
        <dbReference type="ARBA" id="ARBA00023136"/>
    </source>
</evidence>
<keyword evidence="11" id="KW-1185">Reference proteome</keyword>
<dbReference type="OrthoDB" id="69461at2759"/>
<feature type="region of interest" description="Disordered" evidence="8">
    <location>
        <begin position="277"/>
        <end position="326"/>
    </location>
</feature>
<dbReference type="EMBL" id="JAAAJB010000052">
    <property type="protein sequence ID" value="KAG0268373.1"/>
    <property type="molecule type" value="Genomic_DNA"/>
</dbReference>
<feature type="transmembrane region" description="Helical" evidence="9">
    <location>
        <begin position="105"/>
        <end position="122"/>
    </location>
</feature>